<dbReference type="SUPFAM" id="SSF82919">
    <property type="entry name" value="Zn-finger domain of Sec23/24"/>
    <property type="match status" value="1"/>
</dbReference>
<dbReference type="Pfam" id="PF08033">
    <property type="entry name" value="Sec23_BS"/>
    <property type="match status" value="1"/>
</dbReference>
<accession>A0A1Y2FFX4</accession>
<dbReference type="InterPro" id="IPR029006">
    <property type="entry name" value="ADF-H/Gelsolin-like_dom_sf"/>
</dbReference>
<dbReference type="InterPro" id="IPR006900">
    <property type="entry name" value="Sec23/24_helical_dom"/>
</dbReference>
<keyword evidence="10" id="KW-0333">Golgi apparatus</keyword>
<sequence length="813" mass="92455">MTLINDFKPIKRTITNYIIPGEEDSTTVNNKKIENLPSGLFYCSPSATPIYETESLSFYSKNKLPKFTNLFNEKLNISQFDYHILPKSPKDTVIRSYNATYSYISSSLNVVPYSKSIIKKLKIPFSISVSPYRNLHEGDAPIPVVNPEKLAMCTGCRAYINPFVTFIDDNSRYRCNICNHINTLPQFYKWSGKKSMKRPELVNPIVDYVFPMAPEDLTSSIYLFIIDVSYISIQSGMVYTVANTILEALDKIPNPNGKASVGFLTVDSSVHFYKFDSKTERPSMIVLTDLEDVFLPSPQGLFTNIKESRKAIEEFLKKLNKIFSFSYVNNNAFGSALKAGYEIIKNIGGKIIVFQSILPDVGLGTLKTRNSDEEKESTLFQPYNKYYPQFAKDCSQNKICIDLFLFPHQYMDIATISTLSRGTGGSVYVYENFNSSVKGDQIKLVNELTMVLSKSMGHNALARVFLSKGLSIVKAHGNITQLSTDRYIIPMLNPENTYTFELDVSDNIKETTVSIQVILVHIDDKGERKVRIITQSFPTSSNLTSIIENIDICTLCTFLAKRAVDTTFNSGPEVARKSIENTCLDIVKSLHQLFFSKDEKKLLKIPTTLKLLPLFSLALINNEAFRNSKNVTPDMRSYLLNQLYSKSLNSIMNMVIPRFYSLHSLNSKVGQPIENMKGSIIFPYAQNLCSDRIEGKGIYLIENGLEIYIWISKNSDSNLLQSLFHNNYDSITSGKVELPEPQNDYSEIIHKLIKKIRNHHILSHNCYPVIYVVKENSQNILKRNFFANLIEDRHNYSPSYPQYLNILLKGLRE</sequence>
<dbReference type="InterPro" id="IPR006895">
    <property type="entry name" value="Znf_Sec23_Sec24"/>
</dbReference>
<feature type="domain" description="Zinc finger Sec23/Sec24-type" evidence="13">
    <location>
        <begin position="153"/>
        <end position="188"/>
    </location>
</feature>
<dbReference type="Gene3D" id="2.60.40.1670">
    <property type="entry name" value="beta-sandwich domain of Sec23/24"/>
    <property type="match status" value="1"/>
</dbReference>
<evidence type="ECO:0000256" key="2">
    <source>
        <dbReference type="ARBA" id="ARBA00004496"/>
    </source>
</evidence>
<dbReference type="PANTHER" id="PTHR13803">
    <property type="entry name" value="SEC24-RELATED PROTEIN"/>
    <property type="match status" value="1"/>
</dbReference>
<evidence type="ECO:0000256" key="5">
    <source>
        <dbReference type="ARBA" id="ARBA00022448"/>
    </source>
</evidence>
<dbReference type="GO" id="GO:0070971">
    <property type="term" value="C:endoplasmic reticulum exit site"/>
    <property type="evidence" value="ECO:0007669"/>
    <property type="project" value="TreeGrafter"/>
</dbReference>
<feature type="domain" description="Sec23/Sec24 trunk" evidence="14">
    <location>
        <begin position="220"/>
        <end position="449"/>
    </location>
</feature>
<keyword evidence="8" id="KW-0931">ER-Golgi transport</keyword>
<dbReference type="Pfam" id="PF04815">
    <property type="entry name" value="Sec23_helical"/>
    <property type="match status" value="1"/>
</dbReference>
<evidence type="ECO:0000256" key="4">
    <source>
        <dbReference type="ARBA" id="ARBA00008334"/>
    </source>
</evidence>
<evidence type="ECO:0000259" key="15">
    <source>
        <dbReference type="Pfam" id="PF04815"/>
    </source>
</evidence>
<evidence type="ECO:0000259" key="13">
    <source>
        <dbReference type="Pfam" id="PF04810"/>
    </source>
</evidence>
<dbReference type="Pfam" id="PF00626">
    <property type="entry name" value="Gelsolin"/>
    <property type="match status" value="1"/>
</dbReference>
<dbReference type="STRING" id="1754190.A0A1Y2FFX4"/>
<dbReference type="GO" id="GO:0005789">
    <property type="term" value="C:endoplasmic reticulum membrane"/>
    <property type="evidence" value="ECO:0007669"/>
    <property type="project" value="UniProtKB-SubCell"/>
</dbReference>
<keyword evidence="6" id="KW-0963">Cytoplasm</keyword>
<dbReference type="PANTHER" id="PTHR13803:SF39">
    <property type="entry name" value="SECRETORY 24AB, ISOFORM A"/>
    <property type="match status" value="1"/>
</dbReference>
<dbReference type="InterPro" id="IPR036175">
    <property type="entry name" value="Sec23/24_helical_dom_sf"/>
</dbReference>
<dbReference type="InterPro" id="IPR007123">
    <property type="entry name" value="Gelsolin-like_dom"/>
</dbReference>
<dbReference type="GO" id="GO:0008270">
    <property type="term" value="F:zinc ion binding"/>
    <property type="evidence" value="ECO:0007669"/>
    <property type="project" value="InterPro"/>
</dbReference>
<keyword evidence="9" id="KW-0653">Protein transport</keyword>
<dbReference type="Gene3D" id="2.30.30.380">
    <property type="entry name" value="Zn-finger domain of Sec23/24"/>
    <property type="match status" value="1"/>
</dbReference>
<protein>
    <recommendedName>
        <fullName evidence="19">Beta-sandwich domain of Sec23/24</fullName>
    </recommendedName>
</protein>
<gene>
    <name evidence="17" type="ORF">LY90DRAFT_396798</name>
</gene>
<dbReference type="SUPFAM" id="SSF82754">
    <property type="entry name" value="C-terminal, gelsolin-like domain of Sec23/24"/>
    <property type="match status" value="1"/>
</dbReference>
<dbReference type="GO" id="GO:0030127">
    <property type="term" value="C:COPII vesicle coat"/>
    <property type="evidence" value="ECO:0007669"/>
    <property type="project" value="InterPro"/>
</dbReference>
<feature type="domain" description="Sec23/Sec24 beta-sandwich" evidence="16">
    <location>
        <begin position="458"/>
        <end position="540"/>
    </location>
</feature>
<evidence type="ECO:0000259" key="16">
    <source>
        <dbReference type="Pfam" id="PF08033"/>
    </source>
</evidence>
<dbReference type="Gene3D" id="3.40.50.410">
    <property type="entry name" value="von Willebrand factor, type A domain"/>
    <property type="match status" value="1"/>
</dbReference>
<evidence type="ECO:0000256" key="6">
    <source>
        <dbReference type="ARBA" id="ARBA00022490"/>
    </source>
</evidence>
<dbReference type="GO" id="GO:0006886">
    <property type="term" value="P:intracellular protein transport"/>
    <property type="evidence" value="ECO:0007669"/>
    <property type="project" value="InterPro"/>
</dbReference>
<evidence type="ECO:0000256" key="7">
    <source>
        <dbReference type="ARBA" id="ARBA00022824"/>
    </source>
</evidence>
<feature type="domain" description="Gelsolin-like" evidence="12">
    <location>
        <begin position="686"/>
        <end position="725"/>
    </location>
</feature>
<evidence type="ECO:0000256" key="11">
    <source>
        <dbReference type="ARBA" id="ARBA00023136"/>
    </source>
</evidence>
<evidence type="ECO:0000256" key="9">
    <source>
        <dbReference type="ARBA" id="ARBA00022927"/>
    </source>
</evidence>
<comment type="caution">
    <text evidence="17">The sequence shown here is derived from an EMBL/GenBank/DDBJ whole genome shotgun (WGS) entry which is preliminary data.</text>
</comment>
<dbReference type="GO" id="GO:0000149">
    <property type="term" value="F:SNARE binding"/>
    <property type="evidence" value="ECO:0007669"/>
    <property type="project" value="TreeGrafter"/>
</dbReference>
<comment type="similarity">
    <text evidence="4">Belongs to the SEC23/SEC24 family. SEC24 subfamily.</text>
</comment>
<evidence type="ECO:0000259" key="14">
    <source>
        <dbReference type="Pfam" id="PF04811"/>
    </source>
</evidence>
<evidence type="ECO:0000256" key="1">
    <source>
        <dbReference type="ARBA" id="ARBA00004394"/>
    </source>
</evidence>
<dbReference type="InterPro" id="IPR036174">
    <property type="entry name" value="Znf_Sec23_Sec24_sf"/>
</dbReference>
<dbReference type="OrthoDB" id="49016at2759"/>
<dbReference type="InterPro" id="IPR036180">
    <property type="entry name" value="Gelsolin-like_dom_sf"/>
</dbReference>
<dbReference type="EMBL" id="MCOG01000008">
    <property type="protein sequence ID" value="ORY82860.1"/>
    <property type="molecule type" value="Genomic_DNA"/>
</dbReference>
<dbReference type="Gene3D" id="1.20.120.730">
    <property type="entry name" value="Sec23/Sec24 helical domain"/>
    <property type="match status" value="1"/>
</dbReference>
<keyword evidence="7" id="KW-0256">Endoplasmic reticulum</keyword>
<dbReference type="Proteomes" id="UP000193920">
    <property type="component" value="Unassembled WGS sequence"/>
</dbReference>
<keyword evidence="5" id="KW-0813">Transport</keyword>
<dbReference type="SUPFAM" id="SSF81995">
    <property type="entry name" value="beta-sandwich domain of Sec23/24"/>
    <property type="match status" value="1"/>
</dbReference>
<keyword evidence="11" id="KW-0472">Membrane</keyword>
<dbReference type="InterPro" id="IPR050550">
    <property type="entry name" value="SEC23_SEC24_subfamily"/>
</dbReference>
<dbReference type="GO" id="GO:0090110">
    <property type="term" value="P:COPII-coated vesicle cargo loading"/>
    <property type="evidence" value="ECO:0007669"/>
    <property type="project" value="TreeGrafter"/>
</dbReference>
<feature type="domain" description="Sec23/Sec24 helical" evidence="15">
    <location>
        <begin position="551"/>
        <end position="652"/>
    </location>
</feature>
<dbReference type="InterPro" id="IPR012990">
    <property type="entry name" value="Beta-sandwich_Sec23_24"/>
</dbReference>
<dbReference type="GO" id="GO:0000139">
    <property type="term" value="C:Golgi membrane"/>
    <property type="evidence" value="ECO:0007669"/>
    <property type="project" value="UniProtKB-SubCell"/>
</dbReference>
<dbReference type="InterPro" id="IPR006896">
    <property type="entry name" value="Sec23/24_trunk_dom"/>
</dbReference>
<evidence type="ECO:0000313" key="18">
    <source>
        <dbReference type="Proteomes" id="UP000193920"/>
    </source>
</evidence>
<dbReference type="Pfam" id="PF04810">
    <property type="entry name" value="zf-Sec23_Sec24"/>
    <property type="match status" value="1"/>
</dbReference>
<dbReference type="Pfam" id="PF04811">
    <property type="entry name" value="Sec23_trunk"/>
    <property type="match status" value="1"/>
</dbReference>
<evidence type="ECO:0000313" key="17">
    <source>
        <dbReference type="EMBL" id="ORY82860.1"/>
    </source>
</evidence>
<proteinExistence type="inferred from homology"/>
<organism evidence="17 18">
    <name type="scientific">Neocallimastix californiae</name>
    <dbReference type="NCBI Taxonomy" id="1754190"/>
    <lineage>
        <taxon>Eukaryota</taxon>
        <taxon>Fungi</taxon>
        <taxon>Fungi incertae sedis</taxon>
        <taxon>Chytridiomycota</taxon>
        <taxon>Chytridiomycota incertae sedis</taxon>
        <taxon>Neocallimastigomycetes</taxon>
        <taxon>Neocallimastigales</taxon>
        <taxon>Neocallimastigaceae</taxon>
        <taxon>Neocallimastix</taxon>
    </lineage>
</organism>
<keyword evidence="18" id="KW-1185">Reference proteome</keyword>
<evidence type="ECO:0000256" key="8">
    <source>
        <dbReference type="ARBA" id="ARBA00022892"/>
    </source>
</evidence>
<dbReference type="Gene3D" id="3.40.20.10">
    <property type="entry name" value="Severin"/>
    <property type="match status" value="1"/>
</dbReference>
<evidence type="ECO:0000259" key="12">
    <source>
        <dbReference type="Pfam" id="PF00626"/>
    </source>
</evidence>
<dbReference type="SUPFAM" id="SSF53300">
    <property type="entry name" value="vWA-like"/>
    <property type="match status" value="1"/>
</dbReference>
<comment type="subcellular location">
    <subcellularLocation>
        <location evidence="2">Cytoplasm</location>
    </subcellularLocation>
    <subcellularLocation>
        <location evidence="3">Endoplasmic reticulum membrane</location>
    </subcellularLocation>
    <subcellularLocation>
        <location evidence="1">Golgi apparatus membrane</location>
    </subcellularLocation>
</comment>
<dbReference type="AlphaFoldDB" id="A0A1Y2FFX4"/>
<evidence type="ECO:0008006" key="19">
    <source>
        <dbReference type="Google" id="ProtNLM"/>
    </source>
</evidence>
<evidence type="ECO:0000256" key="10">
    <source>
        <dbReference type="ARBA" id="ARBA00023034"/>
    </source>
</evidence>
<reference evidence="17 18" key="1">
    <citation type="submission" date="2016-08" db="EMBL/GenBank/DDBJ databases">
        <title>A Parts List for Fungal Cellulosomes Revealed by Comparative Genomics.</title>
        <authorList>
            <consortium name="DOE Joint Genome Institute"/>
            <person name="Haitjema C.H."/>
            <person name="Gilmore S.P."/>
            <person name="Henske J.K."/>
            <person name="Solomon K.V."/>
            <person name="De Groot R."/>
            <person name="Kuo A."/>
            <person name="Mondo S.J."/>
            <person name="Salamov A.A."/>
            <person name="Labutti K."/>
            <person name="Zhao Z."/>
            <person name="Chiniquy J."/>
            <person name="Barry K."/>
            <person name="Brewer H.M."/>
            <person name="Purvine S.O."/>
            <person name="Wright A.T."/>
            <person name="Boxma B."/>
            <person name="Van Alen T."/>
            <person name="Hackstein J.H."/>
            <person name="Baker S.E."/>
            <person name="Grigoriev I.V."/>
            <person name="O'Malley M.A."/>
        </authorList>
    </citation>
    <scope>NUCLEOTIDE SEQUENCE [LARGE SCALE GENOMIC DNA]</scope>
    <source>
        <strain evidence="17 18">G1</strain>
    </source>
</reference>
<name>A0A1Y2FFX4_9FUNG</name>
<dbReference type="SUPFAM" id="SSF81811">
    <property type="entry name" value="Helical domain of Sec23/24"/>
    <property type="match status" value="1"/>
</dbReference>
<evidence type="ECO:0000256" key="3">
    <source>
        <dbReference type="ARBA" id="ARBA00004586"/>
    </source>
</evidence>
<dbReference type="InterPro" id="IPR036465">
    <property type="entry name" value="vWFA_dom_sf"/>
</dbReference>